<name>A0A7T8HI66_CALRO</name>
<evidence type="ECO:0000313" key="2">
    <source>
        <dbReference type="EMBL" id="QQP55295.1"/>
    </source>
</evidence>
<reference evidence="1" key="2">
    <citation type="journal article" name="Sci. Data">
        <title>Chromosome-scale genome assembly of the sea louse Caligus rogercresseyi by SMRT sequencing and Hi-C analysis.</title>
        <authorList>
            <person name="Gallardo-Escarate C."/>
            <person name="Valenzuela-Munoz V."/>
            <person name="Nunez-Acuna G."/>
            <person name="Valenzuela-Miranda D."/>
            <person name="Goncalves A.T."/>
            <person name="Escobar-Sepulveda H."/>
            <person name="Liachko I."/>
            <person name="Nelson B."/>
            <person name="Roberts S."/>
            <person name="Warren W."/>
        </authorList>
    </citation>
    <scope>NUCLEOTIDE SEQUENCE</scope>
    <source>
        <tissue evidence="1">Whole tissue</tissue>
    </source>
</reference>
<evidence type="ECO:0000313" key="3">
    <source>
        <dbReference type="Proteomes" id="UP000595437"/>
    </source>
</evidence>
<protein>
    <submittedName>
        <fullName evidence="1">Uncharacterized protein</fullName>
    </submittedName>
</protein>
<dbReference type="EMBL" id="CP045896">
    <property type="protein sequence ID" value="QQP50563.1"/>
    <property type="molecule type" value="Genomic_DNA"/>
</dbReference>
<dbReference type="EMBL" id="CP045894">
    <property type="protein sequence ID" value="QQP55295.1"/>
    <property type="molecule type" value="Genomic_DNA"/>
</dbReference>
<dbReference type="Proteomes" id="UP000595437">
    <property type="component" value="Chromosome 7"/>
</dbReference>
<dbReference type="AlphaFoldDB" id="A0A7T8HI66"/>
<organism evidence="1 3">
    <name type="scientific">Caligus rogercresseyi</name>
    <name type="common">Sea louse</name>
    <dbReference type="NCBI Taxonomy" id="217165"/>
    <lineage>
        <taxon>Eukaryota</taxon>
        <taxon>Metazoa</taxon>
        <taxon>Ecdysozoa</taxon>
        <taxon>Arthropoda</taxon>
        <taxon>Crustacea</taxon>
        <taxon>Multicrustacea</taxon>
        <taxon>Hexanauplia</taxon>
        <taxon>Copepoda</taxon>
        <taxon>Siphonostomatoida</taxon>
        <taxon>Caligidae</taxon>
        <taxon>Caligus</taxon>
    </lineage>
</organism>
<sequence length="58" mass="6571">MPPLANCLKSFIHVINHTLKIDSDHDEENVICIANCFYIGFLELDQKVIDSDVPDNRG</sequence>
<reference evidence="3" key="1">
    <citation type="submission" date="2021-01" db="EMBL/GenBank/DDBJ databases">
        <title>Caligus Genome Assembly.</title>
        <authorList>
            <person name="Gallardo-Escarate C."/>
        </authorList>
    </citation>
    <scope>NUCLEOTIDE SEQUENCE [LARGE SCALE GENOMIC DNA]</scope>
</reference>
<accession>A0A7T8HI66</accession>
<keyword evidence="3" id="KW-1185">Reference proteome</keyword>
<gene>
    <name evidence="2" type="ORF">FKW44_008437</name>
    <name evidence="1" type="ORF">FKW44_011598</name>
</gene>
<proteinExistence type="predicted"/>
<evidence type="ECO:0000313" key="1">
    <source>
        <dbReference type="EMBL" id="QQP50563.1"/>
    </source>
</evidence>
<dbReference type="Proteomes" id="UP000595437">
    <property type="component" value="Chromosome 5"/>
</dbReference>